<dbReference type="FunCoup" id="A0A3N7EWW1">
    <property type="interactions" value="396"/>
</dbReference>
<keyword evidence="2" id="KW-0012">Acyltransferase</keyword>
<gene>
    <name evidence="3" type="ORF">POPTR_004G096066</name>
</gene>
<dbReference type="OMA" id="WAHICEH"/>
<keyword evidence="1" id="KW-0808">Transferase</keyword>
<dbReference type="Proteomes" id="UP000006729">
    <property type="component" value="Chromosome 4"/>
</dbReference>
<dbReference type="PANTHER" id="PTHR31625">
    <property type="match status" value="1"/>
</dbReference>
<dbReference type="EMBL" id="CM009293">
    <property type="protein sequence ID" value="RQO89152.1"/>
    <property type="molecule type" value="Genomic_DNA"/>
</dbReference>
<dbReference type="InParanoid" id="A0A3N7EWW1"/>
<keyword evidence="4" id="KW-1185">Reference proteome</keyword>
<evidence type="ECO:0000313" key="4">
    <source>
        <dbReference type="Proteomes" id="UP000006729"/>
    </source>
</evidence>
<dbReference type="GO" id="GO:0016747">
    <property type="term" value="F:acyltransferase activity, transferring groups other than amino-acyl groups"/>
    <property type="evidence" value="ECO:0007669"/>
    <property type="project" value="UniProtKB-ARBA"/>
</dbReference>
<name>A0A3N7EWW1_POPTR</name>
<evidence type="ECO:0000313" key="3">
    <source>
        <dbReference type="EMBL" id="RQO89152.1"/>
    </source>
</evidence>
<accession>A0A3N7EWW1</accession>
<dbReference type="InterPro" id="IPR051504">
    <property type="entry name" value="Plant_metabolite_acyltrans"/>
</dbReference>
<dbReference type="SMR" id="A0A3N7EWW1"/>
<proteinExistence type="predicted"/>
<dbReference type="SUPFAM" id="SSF52777">
    <property type="entry name" value="CoA-dependent acyltransferases"/>
    <property type="match status" value="1"/>
</dbReference>
<reference evidence="3 4" key="1">
    <citation type="journal article" date="2006" name="Science">
        <title>The genome of black cottonwood, Populus trichocarpa (Torr. &amp; Gray).</title>
        <authorList>
            <person name="Tuskan G.A."/>
            <person name="Difazio S."/>
            <person name="Jansson S."/>
            <person name="Bohlmann J."/>
            <person name="Grigoriev I."/>
            <person name="Hellsten U."/>
            <person name="Putnam N."/>
            <person name="Ralph S."/>
            <person name="Rombauts S."/>
            <person name="Salamov A."/>
            <person name="Schein J."/>
            <person name="Sterck L."/>
            <person name="Aerts A."/>
            <person name="Bhalerao R.R."/>
            <person name="Bhalerao R.P."/>
            <person name="Blaudez D."/>
            <person name="Boerjan W."/>
            <person name="Brun A."/>
            <person name="Brunner A."/>
            <person name="Busov V."/>
            <person name="Campbell M."/>
            <person name="Carlson J."/>
            <person name="Chalot M."/>
            <person name="Chapman J."/>
            <person name="Chen G.L."/>
            <person name="Cooper D."/>
            <person name="Coutinho P.M."/>
            <person name="Couturier J."/>
            <person name="Covert S."/>
            <person name="Cronk Q."/>
            <person name="Cunningham R."/>
            <person name="Davis J."/>
            <person name="Degroeve S."/>
            <person name="Dejardin A."/>
            <person name="Depamphilis C."/>
            <person name="Detter J."/>
            <person name="Dirks B."/>
            <person name="Dubchak I."/>
            <person name="Duplessis S."/>
            <person name="Ehlting J."/>
            <person name="Ellis B."/>
            <person name="Gendler K."/>
            <person name="Goodstein D."/>
            <person name="Gribskov M."/>
            <person name="Grimwood J."/>
            <person name="Groover A."/>
            <person name="Gunter L."/>
            <person name="Hamberger B."/>
            <person name="Heinze B."/>
            <person name="Helariutta Y."/>
            <person name="Henrissat B."/>
            <person name="Holligan D."/>
            <person name="Holt R."/>
            <person name="Huang W."/>
            <person name="Islam-Faridi N."/>
            <person name="Jones S."/>
            <person name="Jones-Rhoades M."/>
            <person name="Jorgensen R."/>
            <person name="Joshi C."/>
            <person name="Kangasjarvi J."/>
            <person name="Karlsson J."/>
            <person name="Kelleher C."/>
            <person name="Kirkpatrick R."/>
            <person name="Kirst M."/>
            <person name="Kohler A."/>
            <person name="Kalluri U."/>
            <person name="Larimer F."/>
            <person name="Leebens-Mack J."/>
            <person name="Leple J.C."/>
            <person name="Locascio P."/>
            <person name="Lou Y."/>
            <person name="Lucas S."/>
            <person name="Martin F."/>
            <person name="Montanini B."/>
            <person name="Napoli C."/>
            <person name="Nelson D.R."/>
            <person name="Nelson C."/>
            <person name="Nieminen K."/>
            <person name="Nilsson O."/>
            <person name="Pereda V."/>
            <person name="Peter G."/>
            <person name="Philippe R."/>
            <person name="Pilate G."/>
            <person name="Poliakov A."/>
            <person name="Razumovskaya J."/>
            <person name="Richardson P."/>
            <person name="Rinaldi C."/>
            <person name="Ritland K."/>
            <person name="Rouze P."/>
            <person name="Ryaboy D."/>
            <person name="Schmutz J."/>
            <person name="Schrader J."/>
            <person name="Segerman B."/>
            <person name="Shin H."/>
            <person name="Siddiqui A."/>
            <person name="Sterky F."/>
            <person name="Terry A."/>
            <person name="Tsai C.J."/>
            <person name="Uberbacher E."/>
            <person name="Unneberg P."/>
            <person name="Vahala J."/>
            <person name="Wall K."/>
            <person name="Wessler S."/>
            <person name="Yang G."/>
            <person name="Yin T."/>
            <person name="Douglas C."/>
            <person name="Marra M."/>
            <person name="Sandberg G."/>
            <person name="Van de Peer Y."/>
            <person name="Rokhsar D."/>
        </authorList>
    </citation>
    <scope>NUCLEOTIDE SEQUENCE [LARGE SCALE GENOMIC DNA]</scope>
    <source>
        <strain evidence="4">cv. Nisqually</strain>
    </source>
</reference>
<organism evidence="3 4">
    <name type="scientific">Populus trichocarpa</name>
    <name type="common">Western balsam poplar</name>
    <name type="synonym">Populus balsamifera subsp. trichocarpa</name>
    <dbReference type="NCBI Taxonomy" id="3694"/>
    <lineage>
        <taxon>Eukaryota</taxon>
        <taxon>Viridiplantae</taxon>
        <taxon>Streptophyta</taxon>
        <taxon>Embryophyta</taxon>
        <taxon>Tracheophyta</taxon>
        <taxon>Spermatophyta</taxon>
        <taxon>Magnoliopsida</taxon>
        <taxon>eudicotyledons</taxon>
        <taxon>Gunneridae</taxon>
        <taxon>Pentapetalae</taxon>
        <taxon>rosids</taxon>
        <taxon>fabids</taxon>
        <taxon>Malpighiales</taxon>
        <taxon>Salicaceae</taxon>
        <taxon>Saliceae</taxon>
        <taxon>Populus</taxon>
    </lineage>
</organism>
<evidence type="ECO:0000256" key="2">
    <source>
        <dbReference type="ARBA" id="ARBA00023315"/>
    </source>
</evidence>
<dbReference type="Pfam" id="PF02458">
    <property type="entry name" value="Transferase"/>
    <property type="match status" value="1"/>
</dbReference>
<dbReference type="InterPro" id="IPR023213">
    <property type="entry name" value="CAT-like_dom_sf"/>
</dbReference>
<dbReference type="AlphaFoldDB" id="A0A3N7EWW1"/>
<evidence type="ECO:0000256" key="1">
    <source>
        <dbReference type="ARBA" id="ARBA00022679"/>
    </source>
</evidence>
<protein>
    <submittedName>
        <fullName evidence="3">Uncharacterized protein</fullName>
    </submittedName>
</protein>
<sequence>MASTKPVSVLEICHVSPSSTSPESSTELSLPLIFSDIFNLKFPPVQGIFFYKLAELTPTFFNSVILPKVKHSLSLTLSHFRPLAGNLTWPPNSIKPIITYNTPDDGIKLTVAESSADFDHLCSEVHDAIESLPYVPSVSISDTIACTLAIQITLFPNKGFCIGHTTNHAVLDGLSASFFMNAWARICKQLVDENIENPSLLPEEVTPFFNRTAVQDPEGLDMWYLKFWLGVKSPGSDNNPRSLKPFPLSEIPPNLVRSTFELSREDIQKLRKTINSQLDKLGSKEEANQTKPIYLSTYVLVFAYTMVCMLEAKGAVNSNDKIKIVIPVDCRARLNPPLPKNYIGNCVSSFDVVVEREDLMKENGVAYVAKRLTEMIKGLENRSVLEGAKERIPYTDWEKFTQTVRAVGTNRFGMYGADFGWGKPSNVEVTTIARTGAFSIMESKDEGGGVEVGLVLKEHEMKLFGSLFTRVKISQSTC</sequence>
<dbReference type="Gene3D" id="3.30.559.10">
    <property type="entry name" value="Chloramphenicol acetyltransferase-like domain"/>
    <property type="match status" value="2"/>
</dbReference>
<dbReference type="Gramene" id="Potri.004G096066.1.v4.1">
    <property type="protein sequence ID" value="Potri.004G096066.1.v4.1"/>
    <property type="gene ID" value="Potri.004G096066.v4.1"/>
</dbReference>